<dbReference type="EMBL" id="JABWDY010002219">
    <property type="protein sequence ID" value="KAF5206826.1"/>
    <property type="molecule type" value="Genomic_DNA"/>
</dbReference>
<name>A0A7J6XAI9_THATH</name>
<proteinExistence type="predicted"/>
<reference evidence="1 2" key="1">
    <citation type="submission" date="2020-06" db="EMBL/GenBank/DDBJ databases">
        <title>Transcriptomic and genomic resources for Thalictrum thalictroides and T. hernandezii: Facilitating candidate gene discovery in an emerging model plant lineage.</title>
        <authorList>
            <person name="Arias T."/>
            <person name="Riano-Pachon D.M."/>
            <person name="Di Stilio V.S."/>
        </authorList>
    </citation>
    <scope>NUCLEOTIDE SEQUENCE [LARGE SCALE GENOMIC DNA]</scope>
    <source>
        <strain evidence="2">cv. WT478/WT964</strain>
        <tissue evidence="1">Leaves</tissue>
    </source>
</reference>
<protein>
    <submittedName>
        <fullName evidence="1">Uncharacterized protein</fullName>
    </submittedName>
</protein>
<comment type="caution">
    <text evidence="1">The sequence shown here is derived from an EMBL/GenBank/DDBJ whole genome shotgun (WGS) entry which is preliminary data.</text>
</comment>
<sequence length="91" mass="10065">MHAKEKRKGECQKAADAVLLPARINIPIRVSSFLWLFSSVLRERGSNAISLPSKGQFKLSDIVLPVSPFDMLISFLLRSESPLKSLLPCLG</sequence>
<organism evidence="1 2">
    <name type="scientific">Thalictrum thalictroides</name>
    <name type="common">Rue-anemone</name>
    <name type="synonym">Anemone thalictroides</name>
    <dbReference type="NCBI Taxonomy" id="46969"/>
    <lineage>
        <taxon>Eukaryota</taxon>
        <taxon>Viridiplantae</taxon>
        <taxon>Streptophyta</taxon>
        <taxon>Embryophyta</taxon>
        <taxon>Tracheophyta</taxon>
        <taxon>Spermatophyta</taxon>
        <taxon>Magnoliopsida</taxon>
        <taxon>Ranunculales</taxon>
        <taxon>Ranunculaceae</taxon>
        <taxon>Thalictroideae</taxon>
        <taxon>Thalictrum</taxon>
    </lineage>
</organism>
<evidence type="ECO:0000313" key="2">
    <source>
        <dbReference type="Proteomes" id="UP000554482"/>
    </source>
</evidence>
<keyword evidence="2" id="KW-1185">Reference proteome</keyword>
<dbReference type="Proteomes" id="UP000554482">
    <property type="component" value="Unassembled WGS sequence"/>
</dbReference>
<accession>A0A7J6XAI9</accession>
<gene>
    <name evidence="1" type="ORF">FRX31_003588</name>
</gene>
<dbReference type="AlphaFoldDB" id="A0A7J6XAI9"/>
<evidence type="ECO:0000313" key="1">
    <source>
        <dbReference type="EMBL" id="KAF5206826.1"/>
    </source>
</evidence>